<evidence type="ECO:0000256" key="1">
    <source>
        <dbReference type="ARBA" id="ARBA00022642"/>
    </source>
</evidence>
<dbReference type="EC" id="3.7.1.3" evidence="4 5"/>
<feature type="binding site" evidence="4">
    <location>
        <begin position="160"/>
        <end position="163"/>
    </location>
    <ligand>
        <name>pyridoxal 5'-phosphate</name>
        <dbReference type="ChEBI" id="CHEBI:597326"/>
    </ligand>
</feature>
<comment type="subcellular location">
    <subcellularLocation>
        <location evidence="4 5">Cytoplasm</location>
    </subcellularLocation>
</comment>
<dbReference type="InterPro" id="IPR015421">
    <property type="entry name" value="PyrdxlP-dep_Trfase_major"/>
</dbReference>
<dbReference type="GO" id="GO:0030429">
    <property type="term" value="F:kynureninase activity"/>
    <property type="evidence" value="ECO:0007669"/>
    <property type="project" value="UniProtKB-EC"/>
</dbReference>
<dbReference type="SUPFAM" id="SSF53383">
    <property type="entry name" value="PLP-dependent transferases"/>
    <property type="match status" value="1"/>
</dbReference>
<protein>
    <recommendedName>
        <fullName evidence="4 5">Kynureninase</fullName>
        <ecNumber evidence="4 5">3.7.1.3</ecNumber>
    </recommendedName>
    <alternativeName>
        <fullName evidence="4">Biosynthesis of nicotinic acid protein 5</fullName>
    </alternativeName>
    <alternativeName>
        <fullName evidence="4">L-kynurenine hydrolase</fullName>
    </alternativeName>
</protein>
<evidence type="ECO:0000256" key="3">
    <source>
        <dbReference type="ARBA" id="ARBA00022898"/>
    </source>
</evidence>
<evidence type="ECO:0000313" key="8">
    <source>
        <dbReference type="Proteomes" id="UP001642482"/>
    </source>
</evidence>
<gene>
    <name evidence="7" type="primary">BNA5_2</name>
    <name evidence="4" type="synonym">BNA5</name>
    <name evidence="7" type="ORF">SEUCBS140593_001789</name>
</gene>
<dbReference type="Pfam" id="PF00266">
    <property type="entry name" value="Aminotran_5"/>
    <property type="match status" value="1"/>
</dbReference>
<keyword evidence="1 4" id="KW-0662">Pyridine nucleotide biosynthesis</keyword>
<organism evidence="7 8">
    <name type="scientific">Sporothrix eucalyptigena</name>
    <dbReference type="NCBI Taxonomy" id="1812306"/>
    <lineage>
        <taxon>Eukaryota</taxon>
        <taxon>Fungi</taxon>
        <taxon>Dikarya</taxon>
        <taxon>Ascomycota</taxon>
        <taxon>Pezizomycotina</taxon>
        <taxon>Sordariomycetes</taxon>
        <taxon>Sordariomycetidae</taxon>
        <taxon>Ophiostomatales</taxon>
        <taxon>Ophiostomataceae</taxon>
        <taxon>Sporothrix</taxon>
    </lineage>
</organism>
<reference evidence="7 8" key="1">
    <citation type="submission" date="2024-01" db="EMBL/GenBank/DDBJ databases">
        <authorList>
            <person name="Allen C."/>
            <person name="Tagirdzhanova G."/>
        </authorList>
    </citation>
    <scope>NUCLEOTIDE SEQUENCE [LARGE SCALE GENOMIC DNA]</scope>
</reference>
<keyword evidence="8" id="KW-1185">Reference proteome</keyword>
<dbReference type="Proteomes" id="UP001642482">
    <property type="component" value="Unassembled WGS sequence"/>
</dbReference>
<dbReference type="Gene3D" id="3.90.1150.10">
    <property type="entry name" value="Aspartate Aminotransferase, domain 1"/>
    <property type="match status" value="1"/>
</dbReference>
<feature type="modified residue" description="N6-(pyridoxal phosphate)lysine" evidence="4">
    <location>
        <position position="272"/>
    </location>
</feature>
<comment type="similarity">
    <text evidence="4 5">Belongs to the kynureninase family.</text>
</comment>
<evidence type="ECO:0000313" key="7">
    <source>
        <dbReference type="EMBL" id="CAK7213270.1"/>
    </source>
</evidence>
<comment type="caution">
    <text evidence="7">The sequence shown here is derived from an EMBL/GenBank/DDBJ whole genome shotgun (WGS) entry which is preliminary data.</text>
</comment>
<dbReference type="EMBL" id="CAWUHD010000010">
    <property type="protein sequence ID" value="CAK7213270.1"/>
    <property type="molecule type" value="Genomic_DNA"/>
</dbReference>
<dbReference type="PANTHER" id="PTHR14084">
    <property type="entry name" value="KYNURENINASE"/>
    <property type="match status" value="1"/>
</dbReference>
<proteinExistence type="inferred from homology"/>
<dbReference type="PANTHER" id="PTHR14084:SF0">
    <property type="entry name" value="KYNURENINASE"/>
    <property type="match status" value="1"/>
</dbReference>
<feature type="domain" description="Aminotransferase class V" evidence="6">
    <location>
        <begin position="106"/>
        <end position="297"/>
    </location>
</feature>
<comment type="cofactor">
    <cofactor evidence="4 5">
        <name>pyridoxal 5'-phosphate</name>
        <dbReference type="ChEBI" id="CHEBI:597326"/>
    </cofactor>
</comment>
<keyword evidence="3 4" id="KW-0663">Pyridoxal phosphate</keyword>
<comment type="pathway">
    <text evidence="4 5">Amino-acid degradation; L-kynurenine degradation; L-alanine and anthranilate from L-kynurenine: step 1/1.</text>
</comment>
<dbReference type="PIRSF" id="PIRSF038800">
    <property type="entry name" value="KYNU"/>
    <property type="match status" value="1"/>
</dbReference>
<comment type="function">
    <text evidence="4 5">Catalyzes the cleavage of L-kynurenine (L-Kyn) and L-3-hydroxykynurenine (L-3OHKyn) into anthranilic acid (AA) and 3-hydroxyanthranilic acid (3-OHAA), respectively.</text>
</comment>
<dbReference type="InterPro" id="IPR000192">
    <property type="entry name" value="Aminotrans_V_dom"/>
</dbReference>
<evidence type="ECO:0000259" key="6">
    <source>
        <dbReference type="Pfam" id="PF00266"/>
    </source>
</evidence>
<dbReference type="InterPro" id="IPR015422">
    <property type="entry name" value="PyrdxlP-dep_Trfase_small"/>
</dbReference>
<comment type="caution">
    <text evidence="4">Lacks conserved residue(s) required for the propagation of feature annotation.</text>
</comment>
<feature type="binding site" evidence="4">
    <location>
        <position position="246"/>
    </location>
    <ligand>
        <name>pyridoxal 5'-phosphate</name>
        <dbReference type="ChEBI" id="CHEBI:597326"/>
    </ligand>
</feature>
<dbReference type="HAMAP" id="MF_01970">
    <property type="entry name" value="Kynureninase"/>
    <property type="match status" value="1"/>
</dbReference>
<keyword evidence="4 5" id="KW-0963">Cytoplasm</keyword>
<comment type="subunit">
    <text evidence="4 5">Homodimer.</text>
</comment>
<feature type="binding site" evidence="4">
    <location>
        <position position="131"/>
    </location>
    <ligand>
        <name>pyridoxal 5'-phosphate</name>
        <dbReference type="ChEBI" id="CHEBI:597326"/>
    </ligand>
</feature>
<feature type="binding site" evidence="4">
    <location>
        <position position="271"/>
    </location>
    <ligand>
        <name>pyridoxal 5'-phosphate</name>
        <dbReference type="ChEBI" id="CHEBI:597326"/>
    </ligand>
</feature>
<sequence>MSSPTADRSRARILDKQDELRRFRREFAIPNRTQVHSDTLAFPDDASPETSAASQPCTYLCGNSLGLQPTRTATRIQQHLSTWAAQGVQGHFKTLADSPLPTWLDADAKAAEMIAPIVGGETSEVAVMQTLTANLHLLLSAFYRPQADGRHKIILESKAFPSDHFAVETQIRHHGLSVETSMVTVETPFSDGAAITTYDVMSVISQHAADAAVLLLPGIQYYTGELLDISTITNFAHLHGIFVIWDLAHAVGNVPLRLHDWDVDAAVWCSYKYLNSGPGGIGGLFVHTRHSQVTRPITDEKSDTGFTNRLGGWWGNDKATRFVMATKFHPVKGAAGFQLSNPSILDITSLCASLEIFLEAGGVGVLREKSIKLTGFLEGLLNALPDAVRKKFRIITPSDPVQRGAQLSLMLDDGILDAVMDGLLSRSVITDDRKPNVIRVAPTPLYNSYEDCVEFVEVFQEVLEGIGAVGEVSK</sequence>
<comment type="catalytic activity">
    <reaction evidence="4 5">
        <text>L-kynurenine + H2O = anthranilate + L-alanine + H(+)</text>
        <dbReference type="Rhea" id="RHEA:16813"/>
        <dbReference type="ChEBI" id="CHEBI:15377"/>
        <dbReference type="ChEBI" id="CHEBI:15378"/>
        <dbReference type="ChEBI" id="CHEBI:16567"/>
        <dbReference type="ChEBI" id="CHEBI:57959"/>
        <dbReference type="ChEBI" id="CHEBI:57972"/>
        <dbReference type="EC" id="3.7.1.3"/>
    </reaction>
</comment>
<feature type="binding site" evidence="4">
    <location>
        <position position="249"/>
    </location>
    <ligand>
        <name>pyridoxal 5'-phosphate</name>
        <dbReference type="ChEBI" id="CHEBI:597326"/>
    </ligand>
</feature>
<feature type="binding site" evidence="4">
    <location>
        <position position="313"/>
    </location>
    <ligand>
        <name>pyridoxal 5'-phosphate</name>
        <dbReference type="ChEBI" id="CHEBI:597326"/>
    </ligand>
</feature>
<accession>A0ABP0B176</accession>
<evidence type="ECO:0000256" key="4">
    <source>
        <dbReference type="HAMAP-Rule" id="MF_03017"/>
    </source>
</evidence>
<dbReference type="Pfam" id="PF22580">
    <property type="entry name" value="KYNU_C"/>
    <property type="match status" value="1"/>
</dbReference>
<evidence type="ECO:0000256" key="5">
    <source>
        <dbReference type="PIRNR" id="PIRNR038800"/>
    </source>
</evidence>
<name>A0ABP0B176_9PEZI</name>
<feature type="binding site" evidence="4">
    <location>
        <position position="132"/>
    </location>
    <ligand>
        <name>pyridoxal 5'-phosphate</name>
        <dbReference type="ChEBI" id="CHEBI:597326"/>
    </ligand>
</feature>
<keyword evidence="2 4" id="KW-0378">Hydrolase</keyword>
<evidence type="ECO:0000256" key="2">
    <source>
        <dbReference type="ARBA" id="ARBA00022801"/>
    </source>
</evidence>
<dbReference type="InterPro" id="IPR010111">
    <property type="entry name" value="Kynureninase"/>
</dbReference>
<dbReference type="Gene3D" id="3.40.640.10">
    <property type="entry name" value="Type I PLP-dependent aspartate aminotransferase-like (Major domain)"/>
    <property type="match status" value="1"/>
</dbReference>
<feature type="binding site" evidence="4">
    <location>
        <position position="341"/>
    </location>
    <ligand>
        <name>pyridoxal 5'-phosphate</name>
        <dbReference type="ChEBI" id="CHEBI:597326"/>
    </ligand>
</feature>
<dbReference type="InterPro" id="IPR015424">
    <property type="entry name" value="PyrdxlP-dep_Trfase"/>
</dbReference>
<comment type="catalytic activity">
    <reaction evidence="5">
        <text>3-hydroxy-L-kynurenine + H2O = 3-hydroxyanthranilate + L-alanine + H(+)</text>
        <dbReference type="Rhea" id="RHEA:25143"/>
        <dbReference type="ChEBI" id="CHEBI:15377"/>
        <dbReference type="ChEBI" id="CHEBI:15378"/>
        <dbReference type="ChEBI" id="CHEBI:36559"/>
        <dbReference type="ChEBI" id="CHEBI:57972"/>
        <dbReference type="ChEBI" id="CHEBI:58125"/>
        <dbReference type="EC" id="3.7.1.3"/>
    </reaction>
</comment>
<comment type="pathway">
    <text evidence="4 5">Cofactor biosynthesis; NAD(+) biosynthesis; quinolinate from L-kynurenine: step 2/3.</text>
</comment>
<dbReference type="NCBIfam" id="TIGR01814">
    <property type="entry name" value="kynureninase"/>
    <property type="match status" value="1"/>
</dbReference>